<dbReference type="EMBL" id="CP041186">
    <property type="protein sequence ID" value="QDG52088.1"/>
    <property type="molecule type" value="Genomic_DNA"/>
</dbReference>
<evidence type="ECO:0000313" key="2">
    <source>
        <dbReference type="Proteomes" id="UP000315995"/>
    </source>
</evidence>
<dbReference type="Pfam" id="PF08843">
    <property type="entry name" value="AbiEii"/>
    <property type="match status" value="1"/>
</dbReference>
<sequence length="305" mass="34627">MAKTYPNPSAFEQALKARVKRRAREMGVGFNRVLQIVLFERFLARVYEAVGDAVILKGGFAMELRLSRARTTKDIDMRIEGALDDVVDRLRAEAAKQRDDYLTFAFVGEEDFKEMVGEQVVYGGRRLRVQAQLAARPFGSIFMLDLSVSDKLLLPPDTVTGSNLLEFIGIEPLEHRVYPVEAHVAEKLHAMTMTYEGAPSGRVKDLVDIGLLALHSPFEAATLRQSIVATFDFRDTHSLPPELPQPPEFWEALYNQMREEDDLPWQSLADLQNECVEFLNPVLQERLGAGDRWRPDKLEWAKYTG</sequence>
<reference evidence="1 2" key="1">
    <citation type="submission" date="2019-06" db="EMBL/GenBank/DDBJ databases">
        <title>Persicimonas caeni gen. nov., sp. nov., a predatory bacterium isolated from solar saltern.</title>
        <authorList>
            <person name="Wang S."/>
        </authorList>
    </citation>
    <scope>NUCLEOTIDE SEQUENCE [LARGE SCALE GENOMIC DNA]</scope>
    <source>
        <strain evidence="1 2">YN101</strain>
    </source>
</reference>
<organism evidence="1 2">
    <name type="scientific">Persicimonas caeni</name>
    <dbReference type="NCBI Taxonomy" id="2292766"/>
    <lineage>
        <taxon>Bacteria</taxon>
        <taxon>Deltaproteobacteria</taxon>
        <taxon>Bradymonadales</taxon>
        <taxon>Bradymonadaceae</taxon>
        <taxon>Persicimonas</taxon>
    </lineage>
</organism>
<gene>
    <name evidence="1" type="ORF">FIV42_15455</name>
</gene>
<dbReference type="Proteomes" id="UP000315995">
    <property type="component" value="Chromosome"/>
</dbReference>
<dbReference type="GO" id="GO:0016740">
    <property type="term" value="F:transferase activity"/>
    <property type="evidence" value="ECO:0007669"/>
    <property type="project" value="UniProtKB-KW"/>
</dbReference>
<dbReference type="AlphaFoldDB" id="A0A4Y6PUU8"/>
<name>A0A4Y6PUU8_PERCE</name>
<protein>
    <submittedName>
        <fullName evidence="1">Nucleotidyl transferase AbiEii/AbiGii toxin family protein</fullName>
    </submittedName>
</protein>
<keyword evidence="1" id="KW-0808">Transferase</keyword>
<proteinExistence type="predicted"/>
<dbReference type="OrthoDB" id="9808443at2"/>
<keyword evidence="2" id="KW-1185">Reference proteome</keyword>
<dbReference type="InterPro" id="IPR014942">
    <property type="entry name" value="AbiEii"/>
</dbReference>
<accession>A0A5B8YC35</accession>
<accession>A0A4Y6PUU8</accession>
<evidence type="ECO:0000313" key="1">
    <source>
        <dbReference type="EMBL" id="QDG52088.1"/>
    </source>
</evidence>
<dbReference type="RefSeq" id="WP_141198565.1">
    <property type="nucleotide sequence ID" value="NZ_CP041186.1"/>
</dbReference>